<evidence type="ECO:0008006" key="3">
    <source>
        <dbReference type="Google" id="ProtNLM"/>
    </source>
</evidence>
<name>A0ABQ9IAD6_9NEOP</name>
<sequence>MSLTELAFKSHTRTFHSAGRSLMWMGMAAFAEDLSTVATLFSMYISSSGRRYICRGKLYSRLRKIIGLHRIEGKNQSPSHSGDMLLTPNEPVSDGAGHGSMIAEFKGQPFIFAIHLRASLNGSLGFSIAIRSNYESMASMGSMGSMGSMELMGRWVDGSMSVFEVKGFRGQGQRSHGSGVKGSMTSKWRSGDITKWLFPRLRLRSPIPLCPTAHFPTTIPTQWGITYAAPDVAMSPGGRGMTDRCKTYFRCDGATQLVARHLQIQQVGRCGVERRVSVVSVPNMVATGDYTQRMHTTGSGVATCQLHGVFLNEASSSYSDLNTQISDSRHVYQRQTGRVGSNNILSRRVRAGSASVSENVSGREGIVYLSAETYQVNVSGREGIVYLSAETYQVRRAPSLRAHFAKGKVPPLPSFHFPPLLLTMAVTTFPYSVTPTRFPFLSIARVPAKPGALRAAQPRFLYTLRKETRSSHDEQNTCELLGKMRDNAKSIYVLLGTGYQYLAVKSHPNLSTQLYTEYGLHYRFYFRLQGRFSLKALPPSSVPVDPDVSQSRRLKGGYCKRAVLLLNAGKREPPLPTRKQGGLQHATRISGVTEWQVECFSVVASTRMEDPRSSLCHGLWSIYPLSLSLAPAPSGFSTIIPLALNYKYGHKAYFVTLVTSRIRRGPKPSRKSKIAFFRSRNCKDTELRHLGHAYIRAGVSRTYRNQYKKPPAPPKVSLARVYTTVCGECSSGVRVRRQWPGSRGGYLMCSLLCSGGANCGVTGIRAKVGDHIDLYPTRTWQRPDASNEIVMRRPSRRRRVRASCHACVCVCVCVCGGWGRLLSHHDPPAATLPVMASPSSYPALEVGGCGLLNELSGNHLPRPNPTREADFGPLGRKHCTPWRRSDEALGVRVSVALIFPSLLDLEREATYGYRASEEEDLWWTSVCGRVCVRLAATDESMKSTARGELTDEYSAAVYGINQDAPEHSGPYRLAARGGAVARLIASHHGESDSIPGGVDTNRPIGIRETWQTLPFARVSFLGHTRFTTMGSLGSAVRRFVSGSILHPEPITSLPLVINDTGPELLRLVMSRSRGDCPFRITSLQDVIKVSRLALLCCPQVARADLRRIMSDCERLPICLAVSCNAAVMQKKSCGSSQVHAELQQIIPATQFEFRAQHSTTHALTKFTTDTLTTMQKHEVTIAIFLDIAKAFDKAKMRGKKDWNNRGPGAILGHKTTLLTCERRACQVKVPILWGIRAGWVSCP</sequence>
<dbReference type="Proteomes" id="UP001159363">
    <property type="component" value="Chromosome 2"/>
</dbReference>
<comment type="caution">
    <text evidence="1">The sequence shown here is derived from an EMBL/GenBank/DDBJ whole genome shotgun (WGS) entry which is preliminary data.</text>
</comment>
<evidence type="ECO:0000313" key="1">
    <source>
        <dbReference type="EMBL" id="KAJ8893200.1"/>
    </source>
</evidence>
<keyword evidence="2" id="KW-1185">Reference proteome</keyword>
<accession>A0ABQ9IAD6</accession>
<reference evidence="1 2" key="1">
    <citation type="submission" date="2023-02" db="EMBL/GenBank/DDBJ databases">
        <title>LHISI_Scaffold_Assembly.</title>
        <authorList>
            <person name="Stuart O.P."/>
            <person name="Cleave R."/>
            <person name="Magrath M.J.L."/>
            <person name="Mikheyev A.S."/>
        </authorList>
    </citation>
    <scope>NUCLEOTIDE SEQUENCE [LARGE SCALE GENOMIC DNA]</scope>
    <source>
        <strain evidence="1">Daus_M_001</strain>
        <tissue evidence="1">Leg muscle</tissue>
    </source>
</reference>
<gene>
    <name evidence="1" type="ORF">PR048_005786</name>
</gene>
<evidence type="ECO:0000313" key="2">
    <source>
        <dbReference type="Proteomes" id="UP001159363"/>
    </source>
</evidence>
<protein>
    <recommendedName>
        <fullName evidence="3">Reverse transcriptase domain-containing protein</fullName>
    </recommendedName>
</protein>
<organism evidence="1 2">
    <name type="scientific">Dryococelus australis</name>
    <dbReference type="NCBI Taxonomy" id="614101"/>
    <lineage>
        <taxon>Eukaryota</taxon>
        <taxon>Metazoa</taxon>
        <taxon>Ecdysozoa</taxon>
        <taxon>Arthropoda</taxon>
        <taxon>Hexapoda</taxon>
        <taxon>Insecta</taxon>
        <taxon>Pterygota</taxon>
        <taxon>Neoptera</taxon>
        <taxon>Polyneoptera</taxon>
        <taxon>Phasmatodea</taxon>
        <taxon>Verophasmatodea</taxon>
        <taxon>Anareolatae</taxon>
        <taxon>Phasmatidae</taxon>
        <taxon>Eurycanthinae</taxon>
        <taxon>Dryococelus</taxon>
    </lineage>
</organism>
<proteinExistence type="predicted"/>
<dbReference type="EMBL" id="JARBHB010000002">
    <property type="protein sequence ID" value="KAJ8893200.1"/>
    <property type="molecule type" value="Genomic_DNA"/>
</dbReference>